<feature type="region of interest" description="Disordered" evidence="2">
    <location>
        <begin position="432"/>
        <end position="459"/>
    </location>
</feature>
<keyword evidence="1" id="KW-0479">Metal-binding</keyword>
<proteinExistence type="predicted"/>
<dbReference type="PANTHER" id="PTHR16222:SF28">
    <property type="entry name" value="ADP-RIBOSYLGLYCOHYDROLASE"/>
    <property type="match status" value="1"/>
</dbReference>
<dbReference type="InterPro" id="IPR005502">
    <property type="entry name" value="Ribosyl_crysJ1"/>
</dbReference>
<accession>A0AAE1CE40</accession>
<reference evidence="3" key="1">
    <citation type="journal article" date="2023" name="Mol. Phylogenet. Evol.">
        <title>Genome-scale phylogeny and comparative genomics of the fungal order Sordariales.</title>
        <authorList>
            <person name="Hensen N."/>
            <person name="Bonometti L."/>
            <person name="Westerberg I."/>
            <person name="Brannstrom I.O."/>
            <person name="Guillou S."/>
            <person name="Cros-Aarteil S."/>
            <person name="Calhoun S."/>
            <person name="Haridas S."/>
            <person name="Kuo A."/>
            <person name="Mondo S."/>
            <person name="Pangilinan J."/>
            <person name="Riley R."/>
            <person name="LaButti K."/>
            <person name="Andreopoulos B."/>
            <person name="Lipzen A."/>
            <person name="Chen C."/>
            <person name="Yan M."/>
            <person name="Daum C."/>
            <person name="Ng V."/>
            <person name="Clum A."/>
            <person name="Steindorff A."/>
            <person name="Ohm R.A."/>
            <person name="Martin F."/>
            <person name="Silar P."/>
            <person name="Natvig D.O."/>
            <person name="Lalanne C."/>
            <person name="Gautier V."/>
            <person name="Ament-Velasquez S.L."/>
            <person name="Kruys A."/>
            <person name="Hutchinson M.I."/>
            <person name="Powell A.J."/>
            <person name="Barry K."/>
            <person name="Miller A.N."/>
            <person name="Grigoriev I.V."/>
            <person name="Debuchy R."/>
            <person name="Gladieux P."/>
            <person name="Hiltunen Thoren M."/>
            <person name="Johannesson H."/>
        </authorList>
    </citation>
    <scope>NUCLEOTIDE SEQUENCE</scope>
    <source>
        <strain evidence="3">CBS 314.62</strain>
    </source>
</reference>
<evidence type="ECO:0000313" key="4">
    <source>
        <dbReference type="Proteomes" id="UP001270362"/>
    </source>
</evidence>
<dbReference type="PANTHER" id="PTHR16222">
    <property type="entry name" value="ADP-RIBOSYLGLYCOHYDROLASE"/>
    <property type="match status" value="1"/>
</dbReference>
<dbReference type="Proteomes" id="UP001270362">
    <property type="component" value="Unassembled WGS sequence"/>
</dbReference>
<dbReference type="Gene3D" id="1.10.4080.10">
    <property type="entry name" value="ADP-ribosylation/Crystallin J1"/>
    <property type="match status" value="1"/>
</dbReference>
<feature type="binding site" evidence="1">
    <location>
        <position position="87"/>
    </location>
    <ligand>
        <name>Mg(2+)</name>
        <dbReference type="ChEBI" id="CHEBI:18420"/>
        <label>1</label>
    </ligand>
</feature>
<feature type="binding site" evidence="1">
    <location>
        <position position="336"/>
    </location>
    <ligand>
        <name>Mg(2+)</name>
        <dbReference type="ChEBI" id="CHEBI:18420"/>
        <label>1</label>
    </ligand>
</feature>
<feature type="binding site" evidence="1">
    <location>
        <position position="85"/>
    </location>
    <ligand>
        <name>Mg(2+)</name>
        <dbReference type="ChEBI" id="CHEBI:18420"/>
        <label>1</label>
    </ligand>
</feature>
<dbReference type="GO" id="GO:0046872">
    <property type="term" value="F:metal ion binding"/>
    <property type="evidence" value="ECO:0007669"/>
    <property type="project" value="UniProtKB-KW"/>
</dbReference>
<sequence length="459" mass="49081">MSFATWHASGPPSTLPLLRASLHDRTIGALVGSALGDTIGLYTEFLSSTAAAEAYPSHTFTLLPPGPTPFKLDIHRAAKTPGHWTDDTDHALLLLLGYLHTASTTSPNPPPLPTPVDLAARLRVWVQQGLRPLDTMPLGLGRLVGTVVASQGFATDPARVAREYWDKTGRRMAPNGSLMRTHPLGLMCLWRSEAETFEVAAAMSRVTHADPRCVLACVLGSALVRAVVRGEVVTEGDLDGVVARAVAWFGTEGGEEGEELDMAELERHVGSEVGLGGLELDDPPKIGYVYKTLGAGVVLLRMAIRRVEESGGGVVVRGRMFEELVTELIMCGGDADTNACFAGALLGAYLGYAALPGHWKYGMTHGEWFAGKAEALCRVLGLADGTYVGEEDADTRVDGGREPVSQNEMEGRWMVLQQEAFKKVSDVAKASAGAAEKRGSHGPGWSGMLSWRGRDKSKR</sequence>
<dbReference type="SUPFAM" id="SSF101478">
    <property type="entry name" value="ADP-ribosylglycohydrolase"/>
    <property type="match status" value="1"/>
</dbReference>
<keyword evidence="1" id="KW-0460">Magnesium</keyword>
<dbReference type="InterPro" id="IPR050792">
    <property type="entry name" value="ADP-ribosylglycohydrolase"/>
</dbReference>
<evidence type="ECO:0000256" key="1">
    <source>
        <dbReference type="PIRSR" id="PIRSR605502-1"/>
    </source>
</evidence>
<keyword evidence="4" id="KW-1185">Reference proteome</keyword>
<feature type="binding site" evidence="1">
    <location>
        <position position="86"/>
    </location>
    <ligand>
        <name>Mg(2+)</name>
        <dbReference type="ChEBI" id="CHEBI:18420"/>
        <label>1</label>
    </ligand>
</feature>
<name>A0AAE1CE40_9PEZI</name>
<gene>
    <name evidence="3" type="ORF">B0T22DRAFT_376538</name>
</gene>
<organism evidence="3 4">
    <name type="scientific">Podospora appendiculata</name>
    <dbReference type="NCBI Taxonomy" id="314037"/>
    <lineage>
        <taxon>Eukaryota</taxon>
        <taxon>Fungi</taxon>
        <taxon>Dikarya</taxon>
        <taxon>Ascomycota</taxon>
        <taxon>Pezizomycotina</taxon>
        <taxon>Sordariomycetes</taxon>
        <taxon>Sordariomycetidae</taxon>
        <taxon>Sordariales</taxon>
        <taxon>Podosporaceae</taxon>
        <taxon>Podospora</taxon>
    </lineage>
</organism>
<evidence type="ECO:0000313" key="3">
    <source>
        <dbReference type="EMBL" id="KAK3690393.1"/>
    </source>
</evidence>
<dbReference type="InterPro" id="IPR036705">
    <property type="entry name" value="Ribosyl_crysJ1_sf"/>
</dbReference>
<comment type="cofactor">
    <cofactor evidence="1">
        <name>Mg(2+)</name>
        <dbReference type="ChEBI" id="CHEBI:18420"/>
    </cofactor>
    <text evidence="1">Binds 2 magnesium ions per subunit.</text>
</comment>
<dbReference type="Pfam" id="PF03747">
    <property type="entry name" value="ADP_ribosyl_GH"/>
    <property type="match status" value="1"/>
</dbReference>
<dbReference type="EMBL" id="JAULSO010000002">
    <property type="protein sequence ID" value="KAK3690393.1"/>
    <property type="molecule type" value="Genomic_DNA"/>
</dbReference>
<comment type="caution">
    <text evidence="3">The sequence shown here is derived from an EMBL/GenBank/DDBJ whole genome shotgun (WGS) entry which is preliminary data.</text>
</comment>
<evidence type="ECO:0000256" key="2">
    <source>
        <dbReference type="SAM" id="MobiDB-lite"/>
    </source>
</evidence>
<feature type="binding site" evidence="1">
    <location>
        <position position="334"/>
    </location>
    <ligand>
        <name>Mg(2+)</name>
        <dbReference type="ChEBI" id="CHEBI:18420"/>
        <label>1</label>
    </ligand>
</feature>
<reference evidence="3" key="2">
    <citation type="submission" date="2023-06" db="EMBL/GenBank/DDBJ databases">
        <authorList>
            <consortium name="Lawrence Berkeley National Laboratory"/>
            <person name="Haridas S."/>
            <person name="Hensen N."/>
            <person name="Bonometti L."/>
            <person name="Westerberg I."/>
            <person name="Brannstrom I.O."/>
            <person name="Guillou S."/>
            <person name="Cros-Aarteil S."/>
            <person name="Calhoun S."/>
            <person name="Kuo A."/>
            <person name="Mondo S."/>
            <person name="Pangilinan J."/>
            <person name="Riley R."/>
            <person name="Labutti K."/>
            <person name="Andreopoulos B."/>
            <person name="Lipzen A."/>
            <person name="Chen C."/>
            <person name="Yanf M."/>
            <person name="Daum C."/>
            <person name="Ng V."/>
            <person name="Clum A."/>
            <person name="Steindorff A."/>
            <person name="Ohm R."/>
            <person name="Martin F."/>
            <person name="Silar P."/>
            <person name="Natvig D."/>
            <person name="Lalanne C."/>
            <person name="Gautier V."/>
            <person name="Ament-Velasquez S.L."/>
            <person name="Kruys A."/>
            <person name="Hutchinson M.I."/>
            <person name="Powell A.J."/>
            <person name="Barry K."/>
            <person name="Miller A.N."/>
            <person name="Grigoriev I.V."/>
            <person name="Debuchy R."/>
            <person name="Gladieux P."/>
            <person name="Thoren M.H."/>
            <person name="Johannesson H."/>
        </authorList>
    </citation>
    <scope>NUCLEOTIDE SEQUENCE</scope>
    <source>
        <strain evidence="3">CBS 314.62</strain>
    </source>
</reference>
<dbReference type="AlphaFoldDB" id="A0AAE1CE40"/>
<feature type="binding site" evidence="1">
    <location>
        <position position="337"/>
    </location>
    <ligand>
        <name>Mg(2+)</name>
        <dbReference type="ChEBI" id="CHEBI:18420"/>
        <label>1</label>
    </ligand>
</feature>
<protein>
    <submittedName>
        <fullName evidence="3">ADP-ribosylglycohydrolase-domain-containing protein</fullName>
    </submittedName>
</protein>